<dbReference type="AlphaFoldDB" id="A0AAU9Y5X0"/>
<name>A0AAU9Y5X0_9CNID</name>
<organism evidence="2 3">
    <name type="scientific">Pocillopora meandrina</name>
    <dbReference type="NCBI Taxonomy" id="46732"/>
    <lineage>
        <taxon>Eukaryota</taxon>
        <taxon>Metazoa</taxon>
        <taxon>Cnidaria</taxon>
        <taxon>Anthozoa</taxon>
        <taxon>Hexacorallia</taxon>
        <taxon>Scleractinia</taxon>
        <taxon>Astrocoeniina</taxon>
        <taxon>Pocilloporidae</taxon>
        <taxon>Pocillopora</taxon>
    </lineage>
</organism>
<keyword evidence="3" id="KW-1185">Reference proteome</keyword>
<comment type="caution">
    <text evidence="2">The sequence shown here is derived from an EMBL/GenBank/DDBJ whole genome shotgun (WGS) entry which is preliminary data.</text>
</comment>
<dbReference type="EMBL" id="CALNXJ010000134">
    <property type="protein sequence ID" value="CAH3166417.1"/>
    <property type="molecule type" value="Genomic_DNA"/>
</dbReference>
<evidence type="ECO:0000313" key="2">
    <source>
        <dbReference type="EMBL" id="CAH3166417.1"/>
    </source>
</evidence>
<reference evidence="2 3" key="1">
    <citation type="submission" date="2022-05" db="EMBL/GenBank/DDBJ databases">
        <authorList>
            <consortium name="Genoscope - CEA"/>
            <person name="William W."/>
        </authorList>
    </citation>
    <scope>NUCLEOTIDE SEQUENCE [LARGE SCALE GENOMIC DNA]</scope>
</reference>
<sequence>MVPSDSAQTPVYAQVSSACSYSYTHPYKPVEKNNGKEHEYVNQIKTGDYENTYMPLTNLNMSAEDSRAYASLLPFKEEENNNV</sequence>
<accession>A0AAU9Y5X0</accession>
<gene>
    <name evidence="1" type="ORF">PMEA_00005282</name>
    <name evidence="2" type="ORF">PMEA_00005286</name>
</gene>
<evidence type="ECO:0000313" key="1">
    <source>
        <dbReference type="EMBL" id="CAH3166413.1"/>
    </source>
</evidence>
<proteinExistence type="predicted"/>
<dbReference type="Proteomes" id="UP001159428">
    <property type="component" value="Unassembled WGS sequence"/>
</dbReference>
<evidence type="ECO:0000313" key="3">
    <source>
        <dbReference type="Proteomes" id="UP001159428"/>
    </source>
</evidence>
<dbReference type="EMBL" id="CALNXJ010000134">
    <property type="protein sequence ID" value="CAH3166413.1"/>
    <property type="molecule type" value="Genomic_DNA"/>
</dbReference>
<protein>
    <submittedName>
        <fullName evidence="2">Uncharacterized protein</fullName>
    </submittedName>
</protein>